<name>A0A2T2N2N4_CORCC</name>
<reference evidence="2 3" key="1">
    <citation type="journal article" date="2018" name="Front. Microbiol.">
        <title>Genome-Wide Analysis of Corynespora cassiicola Leaf Fall Disease Putative Effectors.</title>
        <authorList>
            <person name="Lopez D."/>
            <person name="Ribeiro S."/>
            <person name="Label P."/>
            <person name="Fumanal B."/>
            <person name="Venisse J.S."/>
            <person name="Kohler A."/>
            <person name="de Oliveira R.R."/>
            <person name="Labutti K."/>
            <person name="Lipzen A."/>
            <person name="Lail K."/>
            <person name="Bauer D."/>
            <person name="Ohm R.A."/>
            <person name="Barry K.W."/>
            <person name="Spatafora J."/>
            <person name="Grigoriev I.V."/>
            <person name="Martin F.M."/>
            <person name="Pujade-Renaud V."/>
        </authorList>
    </citation>
    <scope>NUCLEOTIDE SEQUENCE [LARGE SCALE GENOMIC DNA]</scope>
    <source>
        <strain evidence="2 3">Philippines</strain>
    </source>
</reference>
<feature type="compositionally biased region" description="Pro residues" evidence="1">
    <location>
        <begin position="62"/>
        <end position="74"/>
    </location>
</feature>
<protein>
    <submittedName>
        <fullName evidence="2">Uncharacterized protein</fullName>
    </submittedName>
</protein>
<sequence>MLSCDPAGGQQTATSPTSLDASHPPPAILKKQQDLNLNYQHLRWHTDLNQDALDAIQKMELPPRPSPQPVPPPTDHSNHNVDLNHSIEVPSDEPPRHRFPEEYVVSDSEDEDENEETQVDPQQVSLNRCDANGGKLNNFQPAPINPPPVTRRGPPLCDTTSIPSQSLMNNDPPKPVIRYERERNIMLITLPHTNYQWASPRDFRTINPIFSG</sequence>
<evidence type="ECO:0000256" key="1">
    <source>
        <dbReference type="SAM" id="MobiDB-lite"/>
    </source>
</evidence>
<organism evidence="2 3">
    <name type="scientific">Corynespora cassiicola Philippines</name>
    <dbReference type="NCBI Taxonomy" id="1448308"/>
    <lineage>
        <taxon>Eukaryota</taxon>
        <taxon>Fungi</taxon>
        <taxon>Dikarya</taxon>
        <taxon>Ascomycota</taxon>
        <taxon>Pezizomycotina</taxon>
        <taxon>Dothideomycetes</taxon>
        <taxon>Pleosporomycetidae</taxon>
        <taxon>Pleosporales</taxon>
        <taxon>Corynesporascaceae</taxon>
        <taxon>Corynespora</taxon>
    </lineage>
</organism>
<accession>A0A2T2N2N4</accession>
<proteinExistence type="predicted"/>
<evidence type="ECO:0000313" key="3">
    <source>
        <dbReference type="Proteomes" id="UP000240883"/>
    </source>
</evidence>
<dbReference type="EMBL" id="KZ678153">
    <property type="protein sequence ID" value="PSN59715.1"/>
    <property type="molecule type" value="Genomic_DNA"/>
</dbReference>
<gene>
    <name evidence="2" type="ORF">BS50DRAFT_656664</name>
</gene>
<feature type="region of interest" description="Disordered" evidence="1">
    <location>
        <begin position="53"/>
        <end position="99"/>
    </location>
</feature>
<feature type="compositionally biased region" description="Polar residues" evidence="1">
    <location>
        <begin position="9"/>
        <end position="20"/>
    </location>
</feature>
<evidence type="ECO:0000313" key="2">
    <source>
        <dbReference type="EMBL" id="PSN59715.1"/>
    </source>
</evidence>
<dbReference type="AlphaFoldDB" id="A0A2T2N2N4"/>
<keyword evidence="3" id="KW-1185">Reference proteome</keyword>
<feature type="region of interest" description="Disordered" evidence="1">
    <location>
        <begin position="1"/>
        <end position="34"/>
    </location>
</feature>
<dbReference type="Proteomes" id="UP000240883">
    <property type="component" value="Unassembled WGS sequence"/>
</dbReference>